<dbReference type="OrthoDB" id="6268482at2759"/>
<reference evidence="3" key="1">
    <citation type="submission" date="2017-02" db="UniProtKB">
        <authorList>
            <consortium name="WormBaseParasite"/>
        </authorList>
    </citation>
    <scope>IDENTIFICATION</scope>
</reference>
<gene>
    <name evidence="1" type="ORF">HNAJ_LOCUS3547</name>
</gene>
<protein>
    <submittedName>
        <fullName evidence="3">Ig-like domain-containing protein</fullName>
    </submittedName>
</protein>
<sequence length="258" mass="28988">MSSHGSLKSEANLDDASMICEVRFDASVHLGMISPTWNSPTQKSVEHNDLYFFEFRRIETLHTVVSRLTLRHQSDDQDVYGKYACSFIYKDVGKIEFDVYLKTAPILFLPIIPPPPPLLETGLANQACSQSYASANLTALWHQACKIVVAYPPVPVSDHAWNWSNGGAALSTIRSATDPQLTEWNLEALESLYKLAVKDQHSHGCSGLLVQQNVTTSSHQATTLFWCYAENEIGKTFVRWPQEYHASNCKLHRFVLLS</sequence>
<evidence type="ECO:0000313" key="3">
    <source>
        <dbReference type="WBParaSite" id="HNAJ_0000354901-mRNA-1"/>
    </source>
</evidence>
<reference evidence="1 2" key="2">
    <citation type="submission" date="2018-11" db="EMBL/GenBank/DDBJ databases">
        <authorList>
            <consortium name="Pathogen Informatics"/>
        </authorList>
    </citation>
    <scope>NUCLEOTIDE SEQUENCE [LARGE SCALE GENOMIC DNA]</scope>
</reference>
<dbReference type="EMBL" id="UZAE01002111">
    <property type="protein sequence ID" value="VDN99406.1"/>
    <property type="molecule type" value="Genomic_DNA"/>
</dbReference>
<dbReference type="AlphaFoldDB" id="A0A0R3T910"/>
<name>A0A0R3T910_RODNA</name>
<organism evidence="3">
    <name type="scientific">Rodentolepis nana</name>
    <name type="common">Dwarf tapeworm</name>
    <name type="synonym">Hymenolepis nana</name>
    <dbReference type="NCBI Taxonomy" id="102285"/>
    <lineage>
        <taxon>Eukaryota</taxon>
        <taxon>Metazoa</taxon>
        <taxon>Spiralia</taxon>
        <taxon>Lophotrochozoa</taxon>
        <taxon>Platyhelminthes</taxon>
        <taxon>Cestoda</taxon>
        <taxon>Eucestoda</taxon>
        <taxon>Cyclophyllidea</taxon>
        <taxon>Hymenolepididae</taxon>
        <taxon>Rodentolepis</taxon>
    </lineage>
</organism>
<dbReference type="WBParaSite" id="HNAJ_0000354901-mRNA-1">
    <property type="protein sequence ID" value="HNAJ_0000354901-mRNA-1"/>
    <property type="gene ID" value="HNAJ_0000354901"/>
</dbReference>
<evidence type="ECO:0000313" key="2">
    <source>
        <dbReference type="Proteomes" id="UP000278807"/>
    </source>
</evidence>
<dbReference type="Proteomes" id="UP000278807">
    <property type="component" value="Unassembled WGS sequence"/>
</dbReference>
<accession>A0A0R3T910</accession>
<keyword evidence="2" id="KW-1185">Reference proteome</keyword>
<proteinExistence type="predicted"/>
<evidence type="ECO:0000313" key="1">
    <source>
        <dbReference type="EMBL" id="VDN99406.1"/>
    </source>
</evidence>